<comment type="caution">
    <text evidence="2">The sequence shown here is derived from an EMBL/GenBank/DDBJ whole genome shotgun (WGS) entry which is preliminary data.</text>
</comment>
<reference evidence="2 3" key="1">
    <citation type="journal article" date="2015" name="Int. J. Syst. Evol. Microbiol.">
        <title>Streptomyces gilvifuscus sp. nov., an actinomycete that produces antibacterial compounds isolated from soil.</title>
        <authorList>
            <person name="Nguyen T.M."/>
            <person name="Kim J."/>
        </authorList>
    </citation>
    <scope>NUCLEOTIDE SEQUENCE [LARGE SCALE GENOMIC DNA]</scope>
    <source>
        <strain evidence="2 3">T113</strain>
    </source>
</reference>
<feature type="region of interest" description="Disordered" evidence="1">
    <location>
        <begin position="1"/>
        <end position="32"/>
    </location>
</feature>
<protein>
    <submittedName>
        <fullName evidence="2">Uncharacterized protein</fullName>
    </submittedName>
</protein>
<evidence type="ECO:0000313" key="2">
    <source>
        <dbReference type="EMBL" id="MDC2961338.1"/>
    </source>
</evidence>
<evidence type="ECO:0000313" key="3">
    <source>
        <dbReference type="Proteomes" id="UP001221328"/>
    </source>
</evidence>
<organism evidence="2 3">
    <name type="scientific">Streptomyces gilvifuscus</name>
    <dbReference type="NCBI Taxonomy" id="1550617"/>
    <lineage>
        <taxon>Bacteria</taxon>
        <taxon>Bacillati</taxon>
        <taxon>Actinomycetota</taxon>
        <taxon>Actinomycetes</taxon>
        <taxon>Kitasatosporales</taxon>
        <taxon>Streptomycetaceae</taxon>
        <taxon>Streptomyces</taxon>
    </lineage>
</organism>
<keyword evidence="3" id="KW-1185">Reference proteome</keyword>
<sequence length="55" mass="6369">MYREVAPVKPSTPRTIEPKKPARNSPLPARPCRYSHRLRRQWAKADAGPAPLHRR</sequence>
<accession>A0ABT5G9D9</accession>
<evidence type="ECO:0000256" key="1">
    <source>
        <dbReference type="SAM" id="MobiDB-lite"/>
    </source>
</evidence>
<dbReference type="Proteomes" id="UP001221328">
    <property type="component" value="Unassembled WGS sequence"/>
</dbReference>
<gene>
    <name evidence="2" type="ORF">PO587_43635</name>
</gene>
<proteinExistence type="predicted"/>
<dbReference type="EMBL" id="JAQOSK010000033">
    <property type="protein sequence ID" value="MDC2961338.1"/>
    <property type="molecule type" value="Genomic_DNA"/>
</dbReference>
<name>A0ABT5G9D9_9ACTN</name>